<keyword evidence="4" id="KW-0804">Transcription</keyword>
<reference evidence="9 10" key="1">
    <citation type="journal article" date="2019" name="Sci. Rep.">
        <title>A high-quality genome of Eragrostis curvula grass provides insights into Poaceae evolution and supports new strategies to enhance forage quality.</title>
        <authorList>
            <person name="Carballo J."/>
            <person name="Santos B.A.C.M."/>
            <person name="Zappacosta D."/>
            <person name="Garbus I."/>
            <person name="Selva J.P."/>
            <person name="Gallo C.A."/>
            <person name="Diaz A."/>
            <person name="Albertini E."/>
            <person name="Caccamo M."/>
            <person name="Echenique V."/>
        </authorList>
    </citation>
    <scope>NUCLEOTIDE SEQUENCE [LARGE SCALE GENOMIC DNA]</scope>
    <source>
        <strain evidence="10">cv. Victoria</strain>
        <tissue evidence="9">Leaf</tissue>
    </source>
</reference>
<protein>
    <recommendedName>
        <fullName evidence="8">MADS-box domain-containing protein</fullName>
    </recommendedName>
</protein>
<evidence type="ECO:0000256" key="1">
    <source>
        <dbReference type="ARBA" id="ARBA00004123"/>
    </source>
</evidence>
<dbReference type="PRINTS" id="PR00404">
    <property type="entry name" value="MADSDOMAIN"/>
</dbReference>
<dbReference type="GO" id="GO:0000981">
    <property type="term" value="F:DNA-binding transcription factor activity, RNA polymerase II-specific"/>
    <property type="evidence" value="ECO:0007669"/>
    <property type="project" value="TreeGrafter"/>
</dbReference>
<dbReference type="Proteomes" id="UP000324897">
    <property type="component" value="Chromosome 4"/>
</dbReference>
<dbReference type="OrthoDB" id="778914at2759"/>
<dbReference type="PANTHER" id="PTHR11945:SF629">
    <property type="entry name" value="OS02G0164450 PROTEIN"/>
    <property type="match status" value="1"/>
</dbReference>
<keyword evidence="3" id="KW-0238">DNA-binding</keyword>
<dbReference type="GO" id="GO:0046983">
    <property type="term" value="F:protein dimerization activity"/>
    <property type="evidence" value="ECO:0007669"/>
    <property type="project" value="InterPro"/>
</dbReference>
<dbReference type="SUPFAM" id="SSF55455">
    <property type="entry name" value="SRF-like"/>
    <property type="match status" value="1"/>
</dbReference>
<keyword evidence="10" id="KW-1185">Reference proteome</keyword>
<keyword evidence="6" id="KW-0175">Coiled coil</keyword>
<sequence>MGTKKKIDIKHLERRDARAVCFSKRRKGLFQKVSEVSILCGVVVGVVVFSPAGRPYSFGSPSIDSLIKCFLGICNISGVQNKVCWLISHYEDLEKKLEELIEAEKLRTKMLEERERENGGSLMHYYSTGNIDALELDELKEIYKKIEAIDDVINGKTNQEEERNQATSLDLNVVPVDDSVDGPSLMIEFF</sequence>
<dbReference type="InterPro" id="IPR036879">
    <property type="entry name" value="TF_MADSbox_sf"/>
</dbReference>
<dbReference type="Gene3D" id="3.40.1810.10">
    <property type="entry name" value="Transcription factor, MADS-box"/>
    <property type="match status" value="1"/>
</dbReference>
<feature type="non-terminal residue" evidence="9">
    <location>
        <position position="1"/>
    </location>
</feature>
<dbReference type="Gramene" id="TVU41295">
    <property type="protein sequence ID" value="TVU41295"/>
    <property type="gene ID" value="EJB05_14800"/>
</dbReference>
<proteinExistence type="predicted"/>
<evidence type="ECO:0000256" key="5">
    <source>
        <dbReference type="ARBA" id="ARBA00023242"/>
    </source>
</evidence>
<dbReference type="FunFam" id="3.40.1810.10:FF:000006">
    <property type="entry name" value="Agamous-like MADS-box protein AGL62"/>
    <property type="match status" value="1"/>
</dbReference>
<evidence type="ECO:0000256" key="7">
    <source>
        <dbReference type="SAM" id="Phobius"/>
    </source>
</evidence>
<dbReference type="Pfam" id="PF00319">
    <property type="entry name" value="SRF-TF"/>
    <property type="match status" value="1"/>
</dbReference>
<feature type="transmembrane region" description="Helical" evidence="7">
    <location>
        <begin position="33"/>
        <end position="52"/>
    </location>
</feature>
<keyword evidence="7" id="KW-0472">Membrane</keyword>
<evidence type="ECO:0000313" key="9">
    <source>
        <dbReference type="EMBL" id="TVU41295.1"/>
    </source>
</evidence>
<name>A0A5J9W072_9POAL</name>
<feature type="domain" description="MADS-box" evidence="8">
    <location>
        <begin position="2"/>
        <end position="62"/>
    </location>
</feature>
<evidence type="ECO:0000256" key="4">
    <source>
        <dbReference type="ARBA" id="ARBA00023163"/>
    </source>
</evidence>
<dbReference type="GO" id="GO:0005634">
    <property type="term" value="C:nucleus"/>
    <property type="evidence" value="ECO:0007669"/>
    <property type="project" value="UniProtKB-SubCell"/>
</dbReference>
<evidence type="ECO:0000256" key="2">
    <source>
        <dbReference type="ARBA" id="ARBA00023015"/>
    </source>
</evidence>
<comment type="caution">
    <text evidence="9">The sequence shown here is derived from an EMBL/GenBank/DDBJ whole genome shotgun (WGS) entry which is preliminary data.</text>
</comment>
<accession>A0A5J9W072</accession>
<evidence type="ECO:0000259" key="8">
    <source>
        <dbReference type="PROSITE" id="PS50066"/>
    </source>
</evidence>
<evidence type="ECO:0000256" key="3">
    <source>
        <dbReference type="ARBA" id="ARBA00023125"/>
    </source>
</evidence>
<organism evidence="9 10">
    <name type="scientific">Eragrostis curvula</name>
    <name type="common">weeping love grass</name>
    <dbReference type="NCBI Taxonomy" id="38414"/>
    <lineage>
        <taxon>Eukaryota</taxon>
        <taxon>Viridiplantae</taxon>
        <taxon>Streptophyta</taxon>
        <taxon>Embryophyta</taxon>
        <taxon>Tracheophyta</taxon>
        <taxon>Spermatophyta</taxon>
        <taxon>Magnoliopsida</taxon>
        <taxon>Liliopsida</taxon>
        <taxon>Poales</taxon>
        <taxon>Poaceae</taxon>
        <taxon>PACMAD clade</taxon>
        <taxon>Chloridoideae</taxon>
        <taxon>Eragrostideae</taxon>
        <taxon>Eragrostidinae</taxon>
        <taxon>Eragrostis</taxon>
    </lineage>
</organism>
<evidence type="ECO:0000256" key="6">
    <source>
        <dbReference type="SAM" id="Coils"/>
    </source>
</evidence>
<dbReference type="PANTHER" id="PTHR11945">
    <property type="entry name" value="MADS BOX PROTEIN"/>
    <property type="match status" value="1"/>
</dbReference>
<keyword evidence="5" id="KW-0539">Nucleus</keyword>
<keyword evidence="7" id="KW-1133">Transmembrane helix</keyword>
<dbReference type="SMART" id="SM00432">
    <property type="entry name" value="MADS"/>
    <property type="match status" value="1"/>
</dbReference>
<feature type="coiled-coil region" evidence="6">
    <location>
        <begin position="87"/>
        <end position="114"/>
    </location>
</feature>
<evidence type="ECO:0000313" key="10">
    <source>
        <dbReference type="Proteomes" id="UP000324897"/>
    </source>
</evidence>
<keyword evidence="2" id="KW-0805">Transcription regulation</keyword>
<comment type="subcellular location">
    <subcellularLocation>
        <location evidence="1">Nucleus</location>
    </subcellularLocation>
</comment>
<keyword evidence="7" id="KW-0812">Transmembrane</keyword>
<dbReference type="AlphaFoldDB" id="A0A5J9W072"/>
<gene>
    <name evidence="9" type="ORF">EJB05_14800</name>
</gene>
<dbReference type="InterPro" id="IPR002100">
    <property type="entry name" value="TF_MADSbox"/>
</dbReference>
<dbReference type="EMBL" id="RWGY01000007">
    <property type="protein sequence ID" value="TVU41295.1"/>
    <property type="molecule type" value="Genomic_DNA"/>
</dbReference>
<dbReference type="PROSITE" id="PS50066">
    <property type="entry name" value="MADS_BOX_2"/>
    <property type="match status" value="1"/>
</dbReference>
<dbReference type="GO" id="GO:0000978">
    <property type="term" value="F:RNA polymerase II cis-regulatory region sequence-specific DNA binding"/>
    <property type="evidence" value="ECO:0007669"/>
    <property type="project" value="TreeGrafter"/>
</dbReference>